<reference evidence="2 3" key="1">
    <citation type="submission" date="2018-11" db="EMBL/GenBank/DDBJ databases">
        <title>Mesobaculum littorinae gen. nov., sp. nov., isolated from Littorina scabra that represents a novel genus of the order Rhodobacteraceae.</title>
        <authorList>
            <person name="Li F."/>
        </authorList>
    </citation>
    <scope>NUCLEOTIDE SEQUENCE [LARGE SCALE GENOMIC DNA]</scope>
    <source>
        <strain evidence="2 3">M0103</strain>
    </source>
</reference>
<accession>A0A438ADY6</accession>
<sequence>MPASFHLGRIFGRFRVLPRRLRHGPRPVPHVPVEASVTPNYLICLETGARLVCLGRHIEQKLGMTQQEYRKKWGLPSEYPMVAAIYRQMKEQSLAQKDRAT</sequence>
<evidence type="ECO:0000313" key="3">
    <source>
        <dbReference type="Proteomes" id="UP000285908"/>
    </source>
</evidence>
<comment type="similarity">
    <text evidence="1">Belongs to the ros/MucR family.</text>
</comment>
<evidence type="ECO:0000313" key="2">
    <source>
        <dbReference type="EMBL" id="RVV96852.1"/>
    </source>
</evidence>
<dbReference type="GO" id="GO:0008270">
    <property type="term" value="F:zinc ion binding"/>
    <property type="evidence" value="ECO:0007669"/>
    <property type="project" value="InterPro"/>
</dbReference>
<evidence type="ECO:0000256" key="1">
    <source>
        <dbReference type="ARBA" id="ARBA00007031"/>
    </source>
</evidence>
<proteinExistence type="inferred from homology"/>
<dbReference type="Gene3D" id="1.10.10.1550">
    <property type="entry name" value="ROS/MUCR transcriptional regulator protein"/>
    <property type="match status" value="1"/>
</dbReference>
<dbReference type="InterPro" id="IPR008807">
    <property type="entry name" value="ROS_MUCR"/>
</dbReference>
<dbReference type="EMBL" id="RQXX01000007">
    <property type="protein sequence ID" value="RVV96852.1"/>
    <property type="molecule type" value="Genomic_DNA"/>
</dbReference>
<dbReference type="AlphaFoldDB" id="A0A438ADY6"/>
<gene>
    <name evidence="2" type="ORF">EKE94_16020</name>
</gene>
<name>A0A438ADY6_9RHOB</name>
<organism evidence="2 3">
    <name type="scientific">Mesobaculum littorinae</name>
    <dbReference type="NCBI Taxonomy" id="2486419"/>
    <lineage>
        <taxon>Bacteria</taxon>
        <taxon>Pseudomonadati</taxon>
        <taxon>Pseudomonadota</taxon>
        <taxon>Alphaproteobacteria</taxon>
        <taxon>Rhodobacterales</taxon>
        <taxon>Roseobacteraceae</taxon>
        <taxon>Mesobaculum</taxon>
    </lineage>
</organism>
<dbReference type="Pfam" id="PF05443">
    <property type="entry name" value="ROS_MUCR"/>
    <property type="match status" value="1"/>
</dbReference>
<protein>
    <recommendedName>
        <fullName evidence="4">Transcriptional regulator</fullName>
    </recommendedName>
</protein>
<keyword evidence="3" id="KW-1185">Reference proteome</keyword>
<evidence type="ECO:0008006" key="4">
    <source>
        <dbReference type="Google" id="ProtNLM"/>
    </source>
</evidence>
<dbReference type="Proteomes" id="UP000285908">
    <property type="component" value="Unassembled WGS sequence"/>
</dbReference>
<comment type="caution">
    <text evidence="2">The sequence shown here is derived from an EMBL/GenBank/DDBJ whole genome shotgun (WGS) entry which is preliminary data.</text>
</comment>
<dbReference type="GO" id="GO:0006355">
    <property type="term" value="P:regulation of DNA-templated transcription"/>
    <property type="evidence" value="ECO:0007669"/>
    <property type="project" value="InterPro"/>
</dbReference>
<dbReference type="RefSeq" id="WP_127907646.1">
    <property type="nucleotide sequence ID" value="NZ_RQXX01000007.1"/>
</dbReference>
<dbReference type="GO" id="GO:0003677">
    <property type="term" value="F:DNA binding"/>
    <property type="evidence" value="ECO:0007669"/>
    <property type="project" value="InterPro"/>
</dbReference>
<dbReference type="InterPro" id="IPR041920">
    <property type="entry name" value="ROS/MUCR_sf"/>
</dbReference>
<dbReference type="OrthoDB" id="9809693at2"/>